<keyword evidence="3" id="KW-1185">Reference proteome</keyword>
<evidence type="ECO:0000259" key="1">
    <source>
        <dbReference type="SMART" id="SM00849"/>
    </source>
</evidence>
<dbReference type="HOGENOM" id="CLU_061385_1_0_2"/>
<dbReference type="Pfam" id="PF00753">
    <property type="entry name" value="Lactamase_B"/>
    <property type="match status" value="1"/>
</dbReference>
<evidence type="ECO:0000313" key="2">
    <source>
        <dbReference type="EMBL" id="ADC65432.1"/>
    </source>
</evidence>
<sequence>MISEVADGIYAIDTEVGGEKGIVFSFIVDRGEVAIVETGAESTSGIFSEVFEELGINPERVKYIAVTHVHLDHSGAAGSLVRICEKAKVVVHPRGAEHLVNPERLWRASKSVLNEVAEVYGKPLPIDESRIIVSEDNSEYSLGESKIKVVHTPGHAPHHQSFVIDKILFPGDSAGVYKDGHVIPTTPPVFNFEKAVESIRKMRKLNVEKIAYTHFGVGEKDMLDKIEEKLFEWKKLAFSCESVEGMHEKLLEVDEDYKFLWEWLKKSRFAESYFHLALRGFMEAVKNEVELRYDK</sequence>
<dbReference type="SMART" id="SM00849">
    <property type="entry name" value="Lactamase_B"/>
    <property type="match status" value="1"/>
</dbReference>
<feature type="domain" description="Metallo-beta-lactamase" evidence="1">
    <location>
        <begin position="22"/>
        <end position="214"/>
    </location>
</feature>
<dbReference type="STRING" id="589924.Ferp_1278"/>
<protein>
    <recommendedName>
        <fullName evidence="1">Metallo-beta-lactamase domain-containing protein</fullName>
    </recommendedName>
</protein>
<dbReference type="InterPro" id="IPR001279">
    <property type="entry name" value="Metallo-B-lactamas"/>
</dbReference>
<dbReference type="KEGG" id="fpl:Ferp_1278"/>
<dbReference type="PaxDb" id="589924-Ferp_1278"/>
<dbReference type="PANTHER" id="PTHR42951">
    <property type="entry name" value="METALLO-BETA-LACTAMASE DOMAIN-CONTAINING"/>
    <property type="match status" value="1"/>
</dbReference>
<reference evidence="3" key="1">
    <citation type="submission" date="2010-02" db="EMBL/GenBank/DDBJ databases">
        <title>Complete sequence of Ferroglobus placidus DSM 10642.</title>
        <authorList>
            <consortium name="US DOE Joint Genome Institute"/>
            <person name="Lucas S."/>
            <person name="Copeland A."/>
            <person name="Lapidus A."/>
            <person name="Cheng J.-F."/>
            <person name="Bruce D."/>
            <person name="Goodwin L."/>
            <person name="Pitluck S."/>
            <person name="Saunders E."/>
            <person name="Brettin T."/>
            <person name="Detter J.C."/>
            <person name="Han C."/>
            <person name="Tapia R."/>
            <person name="Larimer F."/>
            <person name="Land M."/>
            <person name="Hauser L."/>
            <person name="Kyrpides N."/>
            <person name="Ivanova N."/>
            <person name="Holmes D."/>
            <person name="Lovley D."/>
            <person name="Kyrpides N."/>
            <person name="Anderson I.J."/>
            <person name="Woyke T."/>
        </authorList>
    </citation>
    <scope>NUCLEOTIDE SEQUENCE [LARGE SCALE GENOMIC DNA]</scope>
    <source>
        <strain evidence="3">DSM 10642 / AEDII12DO</strain>
    </source>
</reference>
<gene>
    <name evidence="2" type="ordered locus">Ferp_1278</name>
</gene>
<dbReference type="Gene3D" id="3.60.15.10">
    <property type="entry name" value="Ribonuclease Z/Hydroxyacylglutathione hydrolase-like"/>
    <property type="match status" value="1"/>
</dbReference>
<dbReference type="InterPro" id="IPR036866">
    <property type="entry name" value="RibonucZ/Hydroxyglut_hydro"/>
</dbReference>
<dbReference type="AlphaFoldDB" id="D3RY69"/>
<dbReference type="eggNOG" id="arCOG00505">
    <property type="taxonomic scope" value="Archaea"/>
</dbReference>
<reference evidence="2 3" key="2">
    <citation type="journal article" date="2011" name="Stand. Genomic Sci.">
        <title>Complete genome sequence of Ferroglobus placidus AEDII12DO.</title>
        <authorList>
            <person name="Anderson I."/>
            <person name="Risso C."/>
            <person name="Holmes D."/>
            <person name="Lucas S."/>
            <person name="Copeland A."/>
            <person name="Lapidus A."/>
            <person name="Cheng J.F."/>
            <person name="Bruce D."/>
            <person name="Goodwin L."/>
            <person name="Pitluck S."/>
            <person name="Saunders E."/>
            <person name="Brettin T."/>
            <person name="Detter J.C."/>
            <person name="Han C."/>
            <person name="Tapia R."/>
            <person name="Larimer F."/>
            <person name="Land M."/>
            <person name="Hauser L."/>
            <person name="Woyke T."/>
            <person name="Lovley D."/>
            <person name="Kyrpides N."/>
            <person name="Ivanova N."/>
        </authorList>
    </citation>
    <scope>NUCLEOTIDE SEQUENCE [LARGE SCALE GENOMIC DNA]</scope>
    <source>
        <strain evidence="3">DSM 10642 / AEDII12DO</strain>
    </source>
</reference>
<dbReference type="EMBL" id="CP001899">
    <property type="protein sequence ID" value="ADC65432.1"/>
    <property type="molecule type" value="Genomic_DNA"/>
</dbReference>
<dbReference type="CDD" id="cd07726">
    <property type="entry name" value="ST1585-like_MBL-fold"/>
    <property type="match status" value="1"/>
</dbReference>
<dbReference type="SUPFAM" id="SSF56281">
    <property type="entry name" value="Metallo-hydrolase/oxidoreductase"/>
    <property type="match status" value="1"/>
</dbReference>
<organism evidence="2 3">
    <name type="scientific">Ferroglobus placidus (strain DSM 10642 / AEDII12DO)</name>
    <dbReference type="NCBI Taxonomy" id="589924"/>
    <lineage>
        <taxon>Archaea</taxon>
        <taxon>Methanobacteriati</taxon>
        <taxon>Methanobacteriota</taxon>
        <taxon>Archaeoglobi</taxon>
        <taxon>Archaeoglobales</taxon>
        <taxon>Archaeoglobaceae</taxon>
        <taxon>Ferroglobus</taxon>
    </lineage>
</organism>
<dbReference type="InterPro" id="IPR050855">
    <property type="entry name" value="NDM-1-like"/>
</dbReference>
<proteinExistence type="predicted"/>
<name>D3RY69_FERPA</name>
<dbReference type="InterPro" id="IPR037482">
    <property type="entry name" value="ST1585_MBL-fold"/>
</dbReference>
<evidence type="ECO:0000313" key="3">
    <source>
        <dbReference type="Proteomes" id="UP000002613"/>
    </source>
</evidence>
<dbReference type="PANTHER" id="PTHR42951:SF4">
    <property type="entry name" value="ACYL-COENZYME A THIOESTERASE MBLAC2"/>
    <property type="match status" value="1"/>
</dbReference>
<accession>D3RY69</accession>
<dbReference type="Proteomes" id="UP000002613">
    <property type="component" value="Chromosome"/>
</dbReference>